<comment type="caution">
    <text evidence="3">The sequence shown here is derived from an EMBL/GenBank/DDBJ whole genome shotgun (WGS) entry which is preliminary data.</text>
</comment>
<evidence type="ECO:0000256" key="1">
    <source>
        <dbReference type="SAM" id="MobiDB-lite"/>
    </source>
</evidence>
<dbReference type="PROSITE" id="PS51257">
    <property type="entry name" value="PROKAR_LIPOPROTEIN"/>
    <property type="match status" value="1"/>
</dbReference>
<feature type="compositionally biased region" description="Polar residues" evidence="1">
    <location>
        <begin position="94"/>
        <end position="105"/>
    </location>
</feature>
<evidence type="ECO:0000313" key="3">
    <source>
        <dbReference type="EMBL" id="RUR76207.1"/>
    </source>
</evidence>
<dbReference type="AlphaFoldDB" id="A0A3S0Y477"/>
<name>A0A3S0Y477_CHLFR</name>
<feature type="signal peptide" evidence="2">
    <location>
        <begin position="1"/>
        <end position="29"/>
    </location>
</feature>
<evidence type="ECO:0008006" key="5">
    <source>
        <dbReference type="Google" id="ProtNLM"/>
    </source>
</evidence>
<accession>A0A3S0Y477</accession>
<feature type="compositionally biased region" description="Polar residues" evidence="1">
    <location>
        <begin position="39"/>
        <end position="53"/>
    </location>
</feature>
<protein>
    <recommendedName>
        <fullName evidence="5">GerMN domain-containing protein</fullName>
    </recommendedName>
</protein>
<evidence type="ECO:0000313" key="4">
    <source>
        <dbReference type="Proteomes" id="UP000268857"/>
    </source>
</evidence>
<organism evidence="3 4">
    <name type="scientific">Chlorogloeopsis fritschii PCC 6912</name>
    <dbReference type="NCBI Taxonomy" id="211165"/>
    <lineage>
        <taxon>Bacteria</taxon>
        <taxon>Bacillati</taxon>
        <taxon>Cyanobacteriota</taxon>
        <taxon>Cyanophyceae</taxon>
        <taxon>Nostocales</taxon>
        <taxon>Chlorogloeopsidaceae</taxon>
        <taxon>Chlorogloeopsis</taxon>
    </lineage>
</organism>
<sequence>MNKIINTSTKYIFPIMLVAIFASLSSCNSSPNSSNVDSQTANTTTLPTPNSEIPASVTPSPIPTASISPTPSQTPTTSSLNTQSSNKPPLPEESPQNKTSSQSAAATKRVDVTLYTSDAQCQDLIPQKIEVSAAEPVTGTVGKILEQRDSADFSFSGYRVNIKNGVATVDLRVSPKSQRQIASLSSCEQFALFGSLRKTLTSNSQWGIKEVRFTEKGEEIVL</sequence>
<dbReference type="OrthoDB" id="530222at2"/>
<feature type="region of interest" description="Disordered" evidence="1">
    <location>
        <begin position="29"/>
        <end position="107"/>
    </location>
</feature>
<feature type="compositionally biased region" description="Low complexity" evidence="1">
    <location>
        <begin position="54"/>
        <end position="86"/>
    </location>
</feature>
<dbReference type="RefSeq" id="WP_016875999.1">
    <property type="nucleotide sequence ID" value="NZ_AJLN01000093.1"/>
</dbReference>
<dbReference type="Proteomes" id="UP000268857">
    <property type="component" value="Unassembled WGS sequence"/>
</dbReference>
<feature type="compositionally biased region" description="Low complexity" evidence="1">
    <location>
        <begin position="29"/>
        <end position="38"/>
    </location>
</feature>
<reference evidence="3 4" key="1">
    <citation type="journal article" date="2019" name="Genome Biol. Evol.">
        <title>Day and night: Metabolic profiles and evolutionary relationships of six axenic non-marine cyanobacteria.</title>
        <authorList>
            <person name="Will S.E."/>
            <person name="Henke P."/>
            <person name="Boedeker C."/>
            <person name="Huang S."/>
            <person name="Brinkmann H."/>
            <person name="Rohde M."/>
            <person name="Jarek M."/>
            <person name="Friedl T."/>
            <person name="Seufert S."/>
            <person name="Schumacher M."/>
            <person name="Overmann J."/>
            <person name="Neumann-Schaal M."/>
            <person name="Petersen J."/>
        </authorList>
    </citation>
    <scope>NUCLEOTIDE SEQUENCE [LARGE SCALE GENOMIC DNA]</scope>
    <source>
        <strain evidence="3 4">PCC 6912</strain>
    </source>
</reference>
<keyword evidence="4" id="KW-1185">Reference proteome</keyword>
<proteinExistence type="predicted"/>
<keyword evidence="2" id="KW-0732">Signal</keyword>
<dbReference type="EMBL" id="RSCJ01000021">
    <property type="protein sequence ID" value="RUR76207.1"/>
    <property type="molecule type" value="Genomic_DNA"/>
</dbReference>
<evidence type="ECO:0000256" key="2">
    <source>
        <dbReference type="SAM" id="SignalP"/>
    </source>
</evidence>
<feature type="chain" id="PRO_5018586011" description="GerMN domain-containing protein" evidence="2">
    <location>
        <begin position="30"/>
        <end position="222"/>
    </location>
</feature>
<gene>
    <name evidence="3" type="ORF">PCC6912_43790</name>
</gene>